<dbReference type="GO" id="GO:0016020">
    <property type="term" value="C:membrane"/>
    <property type="evidence" value="ECO:0007669"/>
    <property type="project" value="UniProtKB-SubCell"/>
</dbReference>
<keyword evidence="2 5" id="KW-0812">Transmembrane</keyword>
<dbReference type="AlphaFoldDB" id="A0A4Q1CZJ1"/>
<feature type="transmembrane region" description="Helical" evidence="5">
    <location>
        <begin position="97"/>
        <end position="114"/>
    </location>
</feature>
<evidence type="ECO:0000313" key="6">
    <source>
        <dbReference type="EMBL" id="RXK80736.1"/>
    </source>
</evidence>
<evidence type="ECO:0000256" key="1">
    <source>
        <dbReference type="ARBA" id="ARBA00004141"/>
    </source>
</evidence>
<protein>
    <submittedName>
        <fullName evidence="6">DoxX family membrane protein</fullName>
    </submittedName>
</protein>
<organism evidence="6 7">
    <name type="scientific">Filimonas effusa</name>
    <dbReference type="NCBI Taxonomy" id="2508721"/>
    <lineage>
        <taxon>Bacteria</taxon>
        <taxon>Pseudomonadati</taxon>
        <taxon>Bacteroidota</taxon>
        <taxon>Chitinophagia</taxon>
        <taxon>Chitinophagales</taxon>
        <taxon>Chitinophagaceae</taxon>
        <taxon>Filimonas</taxon>
    </lineage>
</organism>
<feature type="transmembrane region" description="Helical" evidence="5">
    <location>
        <begin position="49"/>
        <end position="66"/>
    </location>
</feature>
<keyword evidence="4 5" id="KW-0472">Membrane</keyword>
<name>A0A4Q1CZJ1_9BACT</name>
<dbReference type="InterPro" id="IPR032808">
    <property type="entry name" value="DoxX"/>
</dbReference>
<proteinExistence type="predicted"/>
<comment type="caution">
    <text evidence="6">The sequence shown here is derived from an EMBL/GenBank/DDBJ whole genome shotgun (WGS) entry which is preliminary data.</text>
</comment>
<feature type="transmembrane region" description="Helical" evidence="5">
    <location>
        <begin position="7"/>
        <end position="29"/>
    </location>
</feature>
<dbReference type="Pfam" id="PF07681">
    <property type="entry name" value="DoxX"/>
    <property type="match status" value="1"/>
</dbReference>
<comment type="subcellular location">
    <subcellularLocation>
        <location evidence="1">Membrane</location>
        <topology evidence="1">Multi-pass membrane protein</topology>
    </subcellularLocation>
</comment>
<keyword evidence="3 5" id="KW-1133">Transmembrane helix</keyword>
<sequence>MRIAVIIIRILMGLMFLFSSVVVLFKLVPMPALSGDVKTFMDGLMVSRYLFPLIKITELVCAIAFLVGRFVPLANVVLFPVTLNIVLYHAFVLPDGLLVAILLLVGHLVLAYAYRDRYSAMLSANSKVL</sequence>
<keyword evidence="7" id="KW-1185">Reference proteome</keyword>
<evidence type="ECO:0000256" key="2">
    <source>
        <dbReference type="ARBA" id="ARBA00022692"/>
    </source>
</evidence>
<evidence type="ECO:0000313" key="7">
    <source>
        <dbReference type="Proteomes" id="UP000290545"/>
    </source>
</evidence>
<reference evidence="6 7" key="1">
    <citation type="submission" date="2019-01" db="EMBL/GenBank/DDBJ databases">
        <title>Filimonas sp. strain TTM-71.</title>
        <authorList>
            <person name="Chen W.-M."/>
        </authorList>
    </citation>
    <scope>NUCLEOTIDE SEQUENCE [LARGE SCALE GENOMIC DNA]</scope>
    <source>
        <strain evidence="6 7">TTM-71</strain>
    </source>
</reference>
<evidence type="ECO:0000256" key="3">
    <source>
        <dbReference type="ARBA" id="ARBA00022989"/>
    </source>
</evidence>
<evidence type="ECO:0000256" key="4">
    <source>
        <dbReference type="ARBA" id="ARBA00023136"/>
    </source>
</evidence>
<evidence type="ECO:0000256" key="5">
    <source>
        <dbReference type="SAM" id="Phobius"/>
    </source>
</evidence>
<dbReference type="RefSeq" id="WP_129005763.1">
    <property type="nucleotide sequence ID" value="NZ_SDHZ01000005.1"/>
</dbReference>
<feature type="transmembrane region" description="Helical" evidence="5">
    <location>
        <begin position="73"/>
        <end position="91"/>
    </location>
</feature>
<accession>A0A4Q1CZJ1</accession>
<dbReference type="OrthoDB" id="8161897at2"/>
<dbReference type="Proteomes" id="UP000290545">
    <property type="component" value="Unassembled WGS sequence"/>
</dbReference>
<dbReference type="EMBL" id="SDHZ01000005">
    <property type="protein sequence ID" value="RXK80736.1"/>
    <property type="molecule type" value="Genomic_DNA"/>
</dbReference>
<gene>
    <name evidence="6" type="ORF">ESB13_21460</name>
</gene>